<dbReference type="EMBL" id="JAVDTS010000009">
    <property type="protein sequence ID" value="MDR6839581.1"/>
    <property type="molecule type" value="Genomic_DNA"/>
</dbReference>
<comment type="similarity">
    <text evidence="2 6">Belongs to the flagella basal body rod proteins family.</text>
</comment>
<organism evidence="8 11">
    <name type="scientific">Acidovorax delafieldii</name>
    <name type="common">Pseudomonas delafieldii</name>
    <dbReference type="NCBI Taxonomy" id="47920"/>
    <lineage>
        <taxon>Bacteria</taxon>
        <taxon>Pseudomonadati</taxon>
        <taxon>Pseudomonadota</taxon>
        <taxon>Betaproteobacteria</taxon>
        <taxon>Burkholderiales</taxon>
        <taxon>Comamonadaceae</taxon>
        <taxon>Acidovorax</taxon>
    </lineage>
</organism>
<keyword evidence="8" id="KW-0966">Cell projection</keyword>
<dbReference type="AlphaFoldDB" id="A0AAJ2BW90"/>
<protein>
    <recommendedName>
        <fullName evidence="3 6">Flagellar basal body rod protein FlgB</fullName>
    </recommendedName>
</protein>
<evidence type="ECO:0000256" key="3">
    <source>
        <dbReference type="ARBA" id="ARBA00014376"/>
    </source>
</evidence>
<dbReference type="PANTHER" id="PTHR30435">
    <property type="entry name" value="FLAGELLAR PROTEIN"/>
    <property type="match status" value="1"/>
</dbReference>
<keyword evidence="8" id="KW-0282">Flagellum</keyword>
<dbReference type="PROSITE" id="PS00588">
    <property type="entry name" value="FLAGELLA_BB_ROD"/>
    <property type="match status" value="1"/>
</dbReference>
<evidence type="ECO:0000313" key="11">
    <source>
        <dbReference type="Proteomes" id="UP001253458"/>
    </source>
</evidence>
<keyword evidence="10" id="KW-1185">Reference proteome</keyword>
<dbReference type="GO" id="GO:0071973">
    <property type="term" value="P:bacterial-type flagellum-dependent cell motility"/>
    <property type="evidence" value="ECO:0007669"/>
    <property type="project" value="InterPro"/>
</dbReference>
<keyword evidence="4 6" id="KW-0975">Bacterial flagellum</keyword>
<dbReference type="PANTHER" id="PTHR30435:SF12">
    <property type="entry name" value="FLAGELLAR BASAL BODY ROD PROTEIN FLGB"/>
    <property type="match status" value="1"/>
</dbReference>
<dbReference type="GO" id="GO:0030694">
    <property type="term" value="C:bacterial-type flagellum basal body, rod"/>
    <property type="evidence" value="ECO:0007669"/>
    <property type="project" value="InterPro"/>
</dbReference>
<proteinExistence type="inferred from homology"/>
<dbReference type="RefSeq" id="WP_060987142.1">
    <property type="nucleotide sequence ID" value="NZ_JAVDTL010000009.1"/>
</dbReference>
<reference evidence="8 10" key="1">
    <citation type="submission" date="2023-07" db="EMBL/GenBank/DDBJ databases">
        <title>Sorghum-associated microbial communities from plants grown in Nebraska, USA.</title>
        <authorList>
            <person name="Schachtman D."/>
        </authorList>
    </citation>
    <scope>NUCLEOTIDE SEQUENCE</scope>
    <source>
        <strain evidence="9 10">BE105</strain>
        <strain evidence="8">BE69</strain>
    </source>
</reference>
<comment type="subunit">
    <text evidence="6">The basal body constitutes a major portion of the flagellar organelle and consists of a number of rings mounted on a central rod.</text>
</comment>
<evidence type="ECO:0000313" key="9">
    <source>
        <dbReference type="EMBL" id="MDR6839581.1"/>
    </source>
</evidence>
<dbReference type="InterPro" id="IPR006300">
    <property type="entry name" value="FlgB"/>
</dbReference>
<evidence type="ECO:0000313" key="8">
    <source>
        <dbReference type="EMBL" id="MDR6769204.1"/>
    </source>
</evidence>
<evidence type="ECO:0000256" key="5">
    <source>
        <dbReference type="ARBA" id="ARBA00024934"/>
    </source>
</evidence>
<evidence type="ECO:0000313" key="10">
    <source>
        <dbReference type="Proteomes" id="UP001249076"/>
    </source>
</evidence>
<accession>A0AAJ2BW90</accession>
<feature type="domain" description="Flagellar basal body rod protein N-terminal" evidence="7">
    <location>
        <begin position="9"/>
        <end position="38"/>
    </location>
</feature>
<dbReference type="InterPro" id="IPR019776">
    <property type="entry name" value="Flagellar_basal_body_rod_CS"/>
</dbReference>
<dbReference type="Pfam" id="PF00460">
    <property type="entry name" value="Flg_bb_rod"/>
    <property type="match status" value="1"/>
</dbReference>
<name>A0AAJ2BW90_ACIDE</name>
<dbReference type="NCBIfam" id="TIGR01396">
    <property type="entry name" value="FlgB"/>
    <property type="match status" value="1"/>
</dbReference>
<dbReference type="Proteomes" id="UP001253458">
    <property type="component" value="Unassembled WGS sequence"/>
</dbReference>
<dbReference type="EMBL" id="JAVDTL010000009">
    <property type="protein sequence ID" value="MDR6769204.1"/>
    <property type="molecule type" value="Genomic_DNA"/>
</dbReference>
<evidence type="ECO:0000259" key="7">
    <source>
        <dbReference type="Pfam" id="PF00460"/>
    </source>
</evidence>
<comment type="caution">
    <text evidence="8">The sequence shown here is derived from an EMBL/GenBank/DDBJ whole genome shotgun (WGS) entry which is preliminary data.</text>
</comment>
<evidence type="ECO:0000256" key="2">
    <source>
        <dbReference type="ARBA" id="ARBA00009677"/>
    </source>
</evidence>
<dbReference type="PIRSF" id="PIRSF002889">
    <property type="entry name" value="Rod_FlgB"/>
    <property type="match status" value="1"/>
</dbReference>
<comment type="subcellular location">
    <subcellularLocation>
        <location evidence="1 6">Bacterial flagellum basal body</location>
    </subcellularLocation>
</comment>
<sequence>MLDKMTNQLNFHGNALVLRGERQRAIASNIANADTPGYVARDFKFGDALREATGVTSSATGTPGAAVTRLATSGSYGTAGTTDPHHIPLPTVNSSTSIDRQGALGYAVQTQPSLDNNSVDLDRERANFVDNAVRYEATLRFINGNAKTMLSAIQGQ</sequence>
<evidence type="ECO:0000256" key="1">
    <source>
        <dbReference type="ARBA" id="ARBA00004117"/>
    </source>
</evidence>
<dbReference type="Proteomes" id="UP001249076">
    <property type="component" value="Unassembled WGS sequence"/>
</dbReference>
<dbReference type="InterPro" id="IPR001444">
    <property type="entry name" value="Flag_bb_rod_N"/>
</dbReference>
<comment type="function">
    <text evidence="5 6">Structural component of flagellum, the bacterial motility apparatus. Part of the rod structure of flagellar basal body.</text>
</comment>
<gene>
    <name evidence="8" type="ORF">J2W88_004512</name>
    <name evidence="9" type="ORF">J2W93_004449</name>
</gene>
<evidence type="ECO:0000256" key="4">
    <source>
        <dbReference type="ARBA" id="ARBA00023143"/>
    </source>
</evidence>
<evidence type="ECO:0000256" key="6">
    <source>
        <dbReference type="PIRNR" id="PIRNR002889"/>
    </source>
</evidence>
<keyword evidence="8" id="KW-0969">Cilium</keyword>